<dbReference type="InterPro" id="IPR011990">
    <property type="entry name" value="TPR-like_helical_dom_sf"/>
</dbReference>
<dbReference type="eggNOG" id="ENOG50347W2">
    <property type="taxonomic scope" value="Bacteria"/>
</dbReference>
<sequence length="384" mass="41830">MTSVSGSKLVKTFLLAGVATLIATRAVLDVPYGVTQNGQPVDVAALKSLLEKSLDENRIETSLTVEEARPALEAALAAAPLDGTPLFLAALLNDDPAHPAVAEALRRNQRYVLARRLKTQALVERGDVAEAMTQLGVLARLDDDNRQRYVSIMAALETAPGGREAIVDYVRNGGQIADHLVMALNRESRDLNFLFDVNRAADTVQPSFYDRLQQENAFDLALVAAMTFEEEGLAGRTWPLDPNLTGKEGEGLFSWRLHSLQAEFLDSGGVHITHLGDDRVLFARQVMPLGPGTYRLEIDGQGQVPLGGGGIAFRLSCLPNRSEMMTTTLEDAVNGERRRLTFTVPPRDCGYQALDIIGRAQEYSQIVRYHLTGVRINAIPQAAG</sequence>
<keyword evidence="2" id="KW-1185">Reference proteome</keyword>
<dbReference type="HOGENOM" id="CLU_719337_0_0_5"/>
<dbReference type="Proteomes" id="UP000001302">
    <property type="component" value="Chromosome"/>
</dbReference>
<dbReference type="AlphaFoldDB" id="E0TCG2"/>
<proteinExistence type="predicted"/>
<reference evidence="1 2" key="2">
    <citation type="journal article" date="2011" name="J. Bacteriol.">
        <title>Complete genome sequence of strain HTCC2503T of Parvularcula bermudensis, the type species of the order "Parvularculales" in the class Alphaproteobacteria.</title>
        <authorList>
            <person name="Oh H.M."/>
            <person name="Kang I."/>
            <person name="Vergin K.L."/>
            <person name="Kang D."/>
            <person name="Rhee K.H."/>
            <person name="Giovannoni S.J."/>
            <person name="Cho J.C."/>
        </authorList>
    </citation>
    <scope>NUCLEOTIDE SEQUENCE [LARGE SCALE GENOMIC DNA]</scope>
    <source>
        <strain evidence="2">ATCC BAA-594 / HTCC2503 / KCTC 12087</strain>
    </source>
</reference>
<reference evidence="2" key="1">
    <citation type="submission" date="2010-08" db="EMBL/GenBank/DDBJ databases">
        <title>Genome sequence of Parvularcula bermudensis HTCC2503.</title>
        <authorList>
            <person name="Kang D.-M."/>
            <person name="Oh H.-M."/>
            <person name="Cho J.-C."/>
        </authorList>
    </citation>
    <scope>NUCLEOTIDE SEQUENCE [LARGE SCALE GENOMIC DNA]</scope>
    <source>
        <strain evidence="2">ATCC BAA-594 / HTCC2503 / KCTC 12087</strain>
    </source>
</reference>
<gene>
    <name evidence="1" type="ordered locus">PB2503_11354</name>
</gene>
<dbReference type="KEGG" id="pbr:PB2503_11354"/>
<dbReference type="OrthoDB" id="9855890at2"/>
<accession>E0TCG2</accession>
<organism evidence="1 2">
    <name type="scientific">Parvularcula bermudensis (strain ATCC BAA-594 / HTCC2503 / KCTC 12087)</name>
    <dbReference type="NCBI Taxonomy" id="314260"/>
    <lineage>
        <taxon>Bacteria</taxon>
        <taxon>Pseudomonadati</taxon>
        <taxon>Pseudomonadota</taxon>
        <taxon>Alphaproteobacteria</taxon>
        <taxon>Parvularculales</taxon>
        <taxon>Parvularculaceae</taxon>
        <taxon>Parvularcula</taxon>
    </lineage>
</organism>
<dbReference type="EMBL" id="CP002156">
    <property type="protein sequence ID" value="ADM10318.1"/>
    <property type="molecule type" value="Genomic_DNA"/>
</dbReference>
<evidence type="ECO:0000313" key="1">
    <source>
        <dbReference type="EMBL" id="ADM10318.1"/>
    </source>
</evidence>
<dbReference type="SUPFAM" id="SSF48452">
    <property type="entry name" value="TPR-like"/>
    <property type="match status" value="1"/>
</dbReference>
<dbReference type="STRING" id="314260.PB2503_11354"/>
<evidence type="ECO:0000313" key="2">
    <source>
        <dbReference type="Proteomes" id="UP000001302"/>
    </source>
</evidence>
<name>E0TCG2_PARBH</name>
<dbReference type="RefSeq" id="WP_013301292.1">
    <property type="nucleotide sequence ID" value="NC_014414.1"/>
</dbReference>
<protein>
    <submittedName>
        <fullName evidence="1">Uncharacterized protein</fullName>
    </submittedName>
</protein>